<gene>
    <name evidence="1" type="ORF">TNCV_2068091</name>
</gene>
<proteinExistence type="predicted"/>
<protein>
    <submittedName>
        <fullName evidence="1">Uncharacterized protein</fullName>
    </submittedName>
</protein>
<dbReference type="AlphaFoldDB" id="A0A8X6W2P2"/>
<dbReference type="EMBL" id="BMAU01021379">
    <property type="protein sequence ID" value="GFY27188.1"/>
    <property type="molecule type" value="Genomic_DNA"/>
</dbReference>
<comment type="caution">
    <text evidence="1">The sequence shown here is derived from an EMBL/GenBank/DDBJ whole genome shotgun (WGS) entry which is preliminary data.</text>
</comment>
<evidence type="ECO:0000313" key="1">
    <source>
        <dbReference type="EMBL" id="GFY27188.1"/>
    </source>
</evidence>
<organism evidence="1 2">
    <name type="scientific">Trichonephila clavipes</name>
    <name type="common">Golden silk orbweaver</name>
    <name type="synonym">Nephila clavipes</name>
    <dbReference type="NCBI Taxonomy" id="2585209"/>
    <lineage>
        <taxon>Eukaryota</taxon>
        <taxon>Metazoa</taxon>
        <taxon>Ecdysozoa</taxon>
        <taxon>Arthropoda</taxon>
        <taxon>Chelicerata</taxon>
        <taxon>Arachnida</taxon>
        <taxon>Araneae</taxon>
        <taxon>Araneomorphae</taxon>
        <taxon>Entelegynae</taxon>
        <taxon>Araneoidea</taxon>
        <taxon>Nephilidae</taxon>
        <taxon>Trichonephila</taxon>
    </lineage>
</organism>
<name>A0A8X6W2P2_TRICX</name>
<evidence type="ECO:0000313" key="2">
    <source>
        <dbReference type="Proteomes" id="UP000887159"/>
    </source>
</evidence>
<dbReference type="Proteomes" id="UP000887159">
    <property type="component" value="Unassembled WGS sequence"/>
</dbReference>
<sequence length="81" mass="9144">MKCFPKERCGRGCLVVKVPDSWPTCHAFEPSTAKDPPCEGTYMLELRRPPVGVVWKLGEGVPAEVLSSHLTMVQNYEIRRQ</sequence>
<accession>A0A8X6W2P2</accession>
<reference evidence="1" key="1">
    <citation type="submission" date="2020-08" db="EMBL/GenBank/DDBJ databases">
        <title>Multicomponent nature underlies the extraordinary mechanical properties of spider dragline silk.</title>
        <authorList>
            <person name="Kono N."/>
            <person name="Nakamura H."/>
            <person name="Mori M."/>
            <person name="Yoshida Y."/>
            <person name="Ohtoshi R."/>
            <person name="Malay A.D."/>
            <person name="Moran D.A.P."/>
            <person name="Tomita M."/>
            <person name="Numata K."/>
            <person name="Arakawa K."/>
        </authorList>
    </citation>
    <scope>NUCLEOTIDE SEQUENCE</scope>
</reference>
<keyword evidence="2" id="KW-1185">Reference proteome</keyword>